<reference evidence="4" key="1">
    <citation type="submission" date="2017-09" db="EMBL/GenBank/DDBJ databases">
        <authorList>
            <person name="Varghese N."/>
            <person name="Submissions S."/>
        </authorList>
    </citation>
    <scope>NUCLEOTIDE SEQUENCE [LARGE SCALE GENOMIC DNA]</scope>
    <source>
        <strain evidence="4">DSM 2913</strain>
    </source>
</reference>
<keyword evidence="2" id="KW-1133">Transmembrane helix</keyword>
<dbReference type="GO" id="GO:0015627">
    <property type="term" value="C:type II protein secretion system complex"/>
    <property type="evidence" value="ECO:0007669"/>
    <property type="project" value="InterPro"/>
</dbReference>
<dbReference type="GO" id="GO:0015628">
    <property type="term" value="P:protein secretion by the type II secretion system"/>
    <property type="evidence" value="ECO:0007669"/>
    <property type="project" value="InterPro"/>
</dbReference>
<dbReference type="PRINTS" id="PR00813">
    <property type="entry name" value="BCTERIALGSPG"/>
</dbReference>
<dbReference type="NCBIfam" id="TIGR02532">
    <property type="entry name" value="IV_pilin_GFxxxE"/>
    <property type="match status" value="1"/>
</dbReference>
<evidence type="ECO:0000313" key="4">
    <source>
        <dbReference type="Proteomes" id="UP000218627"/>
    </source>
</evidence>
<evidence type="ECO:0000256" key="2">
    <source>
        <dbReference type="SAM" id="Phobius"/>
    </source>
</evidence>
<dbReference type="InterPro" id="IPR000983">
    <property type="entry name" value="Bac_GSPG_pilin"/>
</dbReference>
<dbReference type="PROSITE" id="PS00409">
    <property type="entry name" value="PROKAR_NTER_METHYL"/>
    <property type="match status" value="1"/>
</dbReference>
<dbReference type="OrthoDB" id="9984887at2"/>
<gene>
    <name evidence="3" type="ORF">SAMN06265353_1565</name>
</gene>
<proteinExistence type="predicted"/>
<evidence type="ECO:0000313" key="3">
    <source>
        <dbReference type="EMBL" id="SNZ16360.1"/>
    </source>
</evidence>
<feature type="transmembrane region" description="Helical" evidence="2">
    <location>
        <begin position="13"/>
        <end position="31"/>
    </location>
</feature>
<organism evidence="3 4">
    <name type="scientific">Hydrogenobacter hydrogenophilus</name>
    <dbReference type="NCBI Taxonomy" id="35835"/>
    <lineage>
        <taxon>Bacteria</taxon>
        <taxon>Pseudomonadati</taxon>
        <taxon>Aquificota</taxon>
        <taxon>Aquificia</taxon>
        <taxon>Aquificales</taxon>
        <taxon>Aquificaceae</taxon>
        <taxon>Hydrogenobacter</taxon>
    </lineage>
</organism>
<sequence length="95" mass="11034">MCGNSKGFTLLEVLVATVLLGVFFSVLFDLLSNARKNYYESQLLFTDMLILNNKLILNQKENLEVKKEPLKDYPQIEETTYSYGKAQIYIYTPKR</sequence>
<keyword evidence="2" id="KW-0812">Transmembrane</keyword>
<protein>
    <submittedName>
        <fullName evidence="3">Prepilin-type N-terminal cleavage/methylation domain-containing protein</fullName>
    </submittedName>
</protein>
<keyword evidence="2" id="KW-0472">Membrane</keyword>
<keyword evidence="4" id="KW-1185">Reference proteome</keyword>
<keyword evidence="1" id="KW-0488">Methylation</keyword>
<dbReference type="RefSeq" id="WP_096603103.1">
    <property type="nucleotide sequence ID" value="NZ_OBEN01000011.1"/>
</dbReference>
<name>A0A285P3Q8_9AQUI</name>
<evidence type="ECO:0000256" key="1">
    <source>
        <dbReference type="ARBA" id="ARBA00022481"/>
    </source>
</evidence>
<accession>A0A285P3Q8</accession>
<dbReference type="EMBL" id="OBEN01000011">
    <property type="protein sequence ID" value="SNZ16360.1"/>
    <property type="molecule type" value="Genomic_DNA"/>
</dbReference>
<dbReference type="Pfam" id="PF07963">
    <property type="entry name" value="N_methyl"/>
    <property type="match status" value="1"/>
</dbReference>
<dbReference type="InterPro" id="IPR012902">
    <property type="entry name" value="N_methyl_site"/>
</dbReference>
<dbReference type="AlphaFoldDB" id="A0A285P3Q8"/>
<dbReference type="Proteomes" id="UP000218627">
    <property type="component" value="Unassembled WGS sequence"/>
</dbReference>